<feature type="region of interest" description="Disordered" evidence="1">
    <location>
        <begin position="300"/>
        <end position="322"/>
    </location>
</feature>
<dbReference type="InterPro" id="IPR041698">
    <property type="entry name" value="Methyltransf_25"/>
</dbReference>
<name>F8NX14_SERL9</name>
<dbReference type="PANTHER" id="PTHR43591">
    <property type="entry name" value="METHYLTRANSFERASE"/>
    <property type="match status" value="1"/>
</dbReference>
<dbReference type="AlphaFoldDB" id="F8NX14"/>
<feature type="region of interest" description="Disordered" evidence="1">
    <location>
        <begin position="336"/>
        <end position="362"/>
    </location>
</feature>
<dbReference type="GeneID" id="18819310"/>
<proteinExistence type="predicted"/>
<accession>F8NX14</accession>
<dbReference type="HOGENOM" id="CLU_029174_0_0_1"/>
<dbReference type="EMBL" id="GL945434">
    <property type="protein sequence ID" value="EGO24489.1"/>
    <property type="molecule type" value="Genomic_DNA"/>
</dbReference>
<feature type="domain" description="Methyltransferase" evidence="2">
    <location>
        <begin position="66"/>
        <end position="162"/>
    </location>
</feature>
<dbReference type="InterPro" id="IPR029063">
    <property type="entry name" value="SAM-dependent_MTases_sf"/>
</dbReference>
<evidence type="ECO:0000259" key="2">
    <source>
        <dbReference type="Pfam" id="PF13649"/>
    </source>
</evidence>
<feature type="compositionally biased region" description="Low complexity" evidence="1">
    <location>
        <begin position="224"/>
        <end position="243"/>
    </location>
</feature>
<organism>
    <name type="scientific">Serpula lacrymans var. lacrymans (strain S7.9)</name>
    <name type="common">Dry rot fungus</name>
    <dbReference type="NCBI Taxonomy" id="578457"/>
    <lineage>
        <taxon>Eukaryota</taxon>
        <taxon>Fungi</taxon>
        <taxon>Dikarya</taxon>
        <taxon>Basidiomycota</taxon>
        <taxon>Agaricomycotina</taxon>
        <taxon>Agaricomycetes</taxon>
        <taxon>Agaricomycetidae</taxon>
        <taxon>Boletales</taxon>
        <taxon>Coniophorineae</taxon>
        <taxon>Serpulaceae</taxon>
        <taxon>Serpula</taxon>
    </lineage>
</organism>
<dbReference type="OrthoDB" id="2013972at2759"/>
<dbReference type="KEGG" id="sla:SERLADRAFT_467887"/>
<dbReference type="PANTHER" id="PTHR43591:SF24">
    <property type="entry name" value="2-METHOXY-6-POLYPRENYL-1,4-BENZOQUINOL METHYLASE, MITOCHONDRIAL"/>
    <property type="match status" value="1"/>
</dbReference>
<feature type="region of interest" description="Disordered" evidence="1">
    <location>
        <begin position="203"/>
        <end position="259"/>
    </location>
</feature>
<dbReference type="Gene3D" id="3.40.50.150">
    <property type="entry name" value="Vaccinia Virus protein VP39"/>
    <property type="match status" value="1"/>
</dbReference>
<dbReference type="RefSeq" id="XP_007318508.1">
    <property type="nucleotide sequence ID" value="XM_007318446.1"/>
</dbReference>
<dbReference type="CDD" id="cd02440">
    <property type="entry name" value="AdoMet_MTases"/>
    <property type="match status" value="1"/>
</dbReference>
<protein>
    <recommendedName>
        <fullName evidence="2">Methyltransferase domain-containing protein</fullName>
    </recommendedName>
</protein>
<evidence type="ECO:0000256" key="1">
    <source>
        <dbReference type="SAM" id="MobiDB-lite"/>
    </source>
</evidence>
<reference evidence="3" key="1">
    <citation type="submission" date="2011-04" db="EMBL/GenBank/DDBJ databases">
        <title>Evolution of plant cell wall degrading machinery underlies the functional diversity of forest fungi.</title>
        <authorList>
            <consortium name="US DOE Joint Genome Institute (JGI-PGF)"/>
            <person name="Eastwood D.C."/>
            <person name="Floudas D."/>
            <person name="Binder M."/>
            <person name="Majcherczyk A."/>
            <person name="Schneider P."/>
            <person name="Aerts A."/>
            <person name="Asiegbu F.O."/>
            <person name="Baker S.E."/>
            <person name="Barry K."/>
            <person name="Bendiksby M."/>
            <person name="Blumentritt M."/>
            <person name="Coutinho P.M."/>
            <person name="Cullen D."/>
            <person name="Cullen D."/>
            <person name="Gathman A."/>
            <person name="Goodell B."/>
            <person name="Henrissat B."/>
            <person name="Ihrmark K."/>
            <person name="Kauserud H."/>
            <person name="Kohler A."/>
            <person name="LaButti K."/>
            <person name="Lapidus A."/>
            <person name="Lavin J.L."/>
            <person name="Lee Y.-H."/>
            <person name="Lindquist E."/>
            <person name="Lilly W."/>
            <person name="Lucas S."/>
            <person name="Morin E."/>
            <person name="Murat C."/>
            <person name="Oguiza J.A."/>
            <person name="Park J."/>
            <person name="Pisabarro A.G."/>
            <person name="Riley R."/>
            <person name="Rosling A."/>
            <person name="Salamov A."/>
            <person name="Schmidt O."/>
            <person name="Schmutz J."/>
            <person name="Skrede I."/>
            <person name="Stenlid J."/>
            <person name="Wiebenga A."/>
            <person name="Xie X."/>
            <person name="Kues U."/>
            <person name="Hibbett D.S."/>
            <person name="Hoffmeister D."/>
            <person name="Hogberg N."/>
            <person name="Martin F."/>
            <person name="Grigoriev I.V."/>
            <person name="Watkinson S.C."/>
        </authorList>
    </citation>
    <scope>NUCLEOTIDE SEQUENCE</scope>
    <source>
        <strain evidence="3">S7.9</strain>
    </source>
</reference>
<evidence type="ECO:0000313" key="3">
    <source>
        <dbReference type="EMBL" id="EGO24489.1"/>
    </source>
</evidence>
<gene>
    <name evidence="3" type="ORF">SERLADRAFT_467887</name>
</gene>
<dbReference type="Pfam" id="PF13649">
    <property type="entry name" value="Methyltransf_25"/>
    <property type="match status" value="1"/>
</dbReference>
<dbReference type="SUPFAM" id="SSF53335">
    <property type="entry name" value="S-adenosyl-L-methionine-dependent methyltransferases"/>
    <property type="match status" value="1"/>
</dbReference>
<dbReference type="GO" id="GO:0008168">
    <property type="term" value="F:methyltransferase activity"/>
    <property type="evidence" value="ECO:0007669"/>
    <property type="project" value="TreeGrafter"/>
</dbReference>
<sequence length="540" mass="60764">MSKTQVKDVQDELLKKRKCRRRPGDVIYPLEYTNEMVNFDNWDHLFFTKCCRSLTMHQFDTPPLSVLDLGCGRGLWAIEAAKQWKESFIVGFDIKPKQPKLSILDPCIARRLEWVVGNFLDPLPFTAGQFDLVRMVRLGLHIPEDEWPYVLEEVTRVLKPGGVLEMVEEDLIFPCQRIDSTITFSSSGPSSIKSSARSSKTDVTVVSESYQKPESSNNVLNSKSGSADTFPSSSASPSTASLAETIPEEQGPVQPAPDLRDHSRLKQAWEDMLDSRFLASQLLAVLPFYLNSSFTEIRSRPPLQFPLPSNSPLTKDARPPWRGQDLLDPDSLFVRVSSHGRPSGGTNSNDDDNVSIHTKKSSQRAIPSSVSMHLARTVRTIIGCKDSIWEAYERLFGNDPNMPRIMRTSRLRDIKNRIDFISGEDLEPSINSTRAYFERDWQNWENDMTDRIGIRGSITSELLWAEPLGKPPDMRVWRKSLPPHAGSPILEVETKPADLCRSLRGFVCWKPFNNDSVDTLVGGGSVVTIPDLDACKIKGK</sequence>
<dbReference type="Proteomes" id="UP000008064">
    <property type="component" value="Unassembled WGS sequence"/>
</dbReference>
<feature type="compositionally biased region" description="Polar residues" evidence="1">
    <location>
        <begin position="203"/>
        <end position="223"/>
    </location>
</feature>